<dbReference type="Gene3D" id="3.30.1480.10">
    <property type="entry name" value="NusA, N-terminal domain"/>
    <property type="match status" value="1"/>
</dbReference>
<dbReference type="InterPro" id="IPR009019">
    <property type="entry name" value="KH_sf_prok-type"/>
</dbReference>
<dbReference type="Gene3D" id="3.30.300.20">
    <property type="match status" value="2"/>
</dbReference>
<protein>
    <recommendedName>
        <fullName evidence="7">Transcription termination/antitermination protein NusA</fullName>
    </recommendedName>
</protein>
<gene>
    <name evidence="7" type="primary">nusA</name>
    <name evidence="9" type="ORF">CATYP_04165</name>
</gene>
<dbReference type="InterPro" id="IPR010213">
    <property type="entry name" value="TF_NusA"/>
</dbReference>
<dbReference type="Gene3D" id="2.40.50.140">
    <property type="entry name" value="Nucleic acid-binding proteins"/>
    <property type="match status" value="1"/>
</dbReference>
<dbReference type="NCBIfam" id="TIGR01953">
    <property type="entry name" value="NusA"/>
    <property type="match status" value="1"/>
</dbReference>
<comment type="subcellular location">
    <subcellularLocation>
        <location evidence="7">Cytoplasm</location>
    </subcellularLocation>
</comment>
<dbReference type="Pfam" id="PF13184">
    <property type="entry name" value="KH_NusA_1st"/>
    <property type="match status" value="1"/>
</dbReference>
<dbReference type="SUPFAM" id="SSF69705">
    <property type="entry name" value="Transcription factor NusA, N-terminal domain"/>
    <property type="match status" value="1"/>
</dbReference>
<dbReference type="InterPro" id="IPR013735">
    <property type="entry name" value="TF_NusA_N"/>
</dbReference>
<evidence type="ECO:0000256" key="7">
    <source>
        <dbReference type="HAMAP-Rule" id="MF_00945"/>
    </source>
</evidence>
<dbReference type="InterPro" id="IPR030842">
    <property type="entry name" value="TF_NusA_bacterial"/>
</dbReference>
<evidence type="ECO:0000256" key="5">
    <source>
        <dbReference type="ARBA" id="ARBA00023015"/>
    </source>
</evidence>
<keyword evidence="6 7" id="KW-0804">Transcription</keyword>
<evidence type="ECO:0000259" key="8">
    <source>
        <dbReference type="PROSITE" id="PS50126"/>
    </source>
</evidence>
<evidence type="ECO:0000256" key="3">
    <source>
        <dbReference type="ARBA" id="ARBA00022814"/>
    </source>
</evidence>
<dbReference type="InterPro" id="IPR058582">
    <property type="entry name" value="KH_NusA_2nd"/>
</dbReference>
<dbReference type="SUPFAM" id="SSF54814">
    <property type="entry name" value="Prokaryotic type KH domain (KH-domain type II)"/>
    <property type="match status" value="2"/>
</dbReference>
<dbReference type="PROSITE" id="PS50084">
    <property type="entry name" value="KH_TYPE_1"/>
    <property type="match status" value="1"/>
</dbReference>
<dbReference type="HAMAP" id="MF_00945_B">
    <property type="entry name" value="NusA_B"/>
    <property type="match status" value="1"/>
</dbReference>
<keyword evidence="1 7" id="KW-0806">Transcription termination</keyword>
<dbReference type="CDD" id="cd04455">
    <property type="entry name" value="S1_NusA"/>
    <property type="match status" value="1"/>
</dbReference>
<evidence type="ECO:0000256" key="2">
    <source>
        <dbReference type="ARBA" id="ARBA00022490"/>
    </source>
</evidence>
<dbReference type="InterPro" id="IPR012340">
    <property type="entry name" value="NA-bd_OB-fold"/>
</dbReference>
<evidence type="ECO:0000256" key="4">
    <source>
        <dbReference type="ARBA" id="ARBA00022884"/>
    </source>
</evidence>
<keyword evidence="9" id="KW-0648">Protein biosynthesis</keyword>
<dbReference type="InterPro" id="IPR025249">
    <property type="entry name" value="TF_NusA_KH_1st"/>
</dbReference>
<dbReference type="InterPro" id="IPR015946">
    <property type="entry name" value="KH_dom-like_a/b"/>
</dbReference>
<keyword evidence="10" id="KW-1185">Reference proteome</keyword>
<dbReference type="CDD" id="cd02134">
    <property type="entry name" value="KH-II_NusA_rpt1"/>
    <property type="match status" value="1"/>
</dbReference>
<feature type="domain" description="S1 motif" evidence="8">
    <location>
        <begin position="118"/>
        <end position="190"/>
    </location>
</feature>
<dbReference type="GO" id="GO:0003746">
    <property type="term" value="F:translation elongation factor activity"/>
    <property type="evidence" value="ECO:0007669"/>
    <property type="project" value="UniProtKB-KW"/>
</dbReference>
<dbReference type="Pfam" id="PF26594">
    <property type="entry name" value="KH_NusA_2nd"/>
    <property type="match status" value="1"/>
</dbReference>
<proteinExistence type="inferred from homology"/>
<comment type="subunit">
    <text evidence="7">Monomer. Binds directly to the core enzyme of the DNA-dependent RNA polymerase and to nascent RNA.</text>
</comment>
<dbReference type="PROSITE" id="PS50126">
    <property type="entry name" value="S1"/>
    <property type="match status" value="1"/>
</dbReference>
<dbReference type="PANTHER" id="PTHR22648">
    <property type="entry name" value="TRANSCRIPTION TERMINATION FACTOR NUSA"/>
    <property type="match status" value="1"/>
</dbReference>
<evidence type="ECO:0000313" key="9">
    <source>
        <dbReference type="EMBL" id="AIG63979.1"/>
    </source>
</evidence>
<evidence type="ECO:0000256" key="1">
    <source>
        <dbReference type="ARBA" id="ARBA00022472"/>
    </source>
</evidence>
<dbReference type="InterPro" id="IPR003029">
    <property type="entry name" value="S1_domain"/>
</dbReference>
<dbReference type="RefSeq" id="WP_038605096.1">
    <property type="nucleotide sequence ID" value="NZ_CP008944.1"/>
</dbReference>
<comment type="function">
    <text evidence="7">Participates in both transcription termination and antitermination.</text>
</comment>
<evidence type="ECO:0000313" key="10">
    <source>
        <dbReference type="Proteomes" id="UP000028504"/>
    </source>
</evidence>
<dbReference type="Proteomes" id="UP000028504">
    <property type="component" value="Chromosome"/>
</dbReference>
<keyword evidence="9" id="KW-0251">Elongation factor</keyword>
<comment type="similarity">
    <text evidence="7">Belongs to the NusA family.</text>
</comment>
<keyword evidence="5 7" id="KW-0805">Transcription regulation</keyword>
<keyword evidence="2 7" id="KW-0963">Cytoplasm</keyword>
<sequence>MNIDIEALRAIEKEKQIPVRDLLETIATALLGAYREFRGPNLKESDTTRARVDIDVHTGEARVIVTERDGAGEVVAEYDDTPDGFARVGAHAVRGAIVRRLREAETGQVFDAYQGLEGTVVSGVVQRDAHANARGIVVVDLGTELESQDGILLPAEQIPGEQLKHGDRVRTYVVGVSRGPRNVQIQLSRTHPELIKGLFALEVPEIAEGSVEIVGIAREAGHRTKMAVRAMTPGFNAKGACIGPRGQRVRNVMSELAGEKIDIIDYSDDPAQYVGNALEPSKVVRVEVVDAEAHSARVTVPDYQLSLAIGREGQNARLAARLTGWKIDIHSDAEA</sequence>
<reference evidence="9 10" key="1">
    <citation type="submission" date="2014-07" db="EMBL/GenBank/DDBJ databases">
        <title>Complete genome sequence of Corynebacterium atypicum DSM 44849: identifiction of the mycolic acid biosynthesis genes.</title>
        <authorList>
            <person name="Tippelt A."/>
            <person name="Mollmann S."/>
            <person name="Albersmeier A."/>
            <person name="Jaenicke S."/>
            <person name="Ruckert C."/>
            <person name="Tauch A."/>
        </authorList>
    </citation>
    <scope>NUCLEOTIDE SEQUENCE [LARGE SCALE GENOMIC DNA]</scope>
    <source>
        <strain evidence="9 10">R2070</strain>
    </source>
</reference>
<keyword evidence="3 7" id="KW-0889">Transcription antitermination</keyword>
<dbReference type="CDD" id="cd22529">
    <property type="entry name" value="KH-II_NusA_rpt2"/>
    <property type="match status" value="1"/>
</dbReference>
<evidence type="ECO:0000256" key="6">
    <source>
        <dbReference type="ARBA" id="ARBA00023163"/>
    </source>
</evidence>
<name>A0ABM5QMI9_9CORY</name>
<dbReference type="EMBL" id="CP008944">
    <property type="protein sequence ID" value="AIG63979.1"/>
    <property type="molecule type" value="Genomic_DNA"/>
</dbReference>
<accession>A0ABM5QMI9</accession>
<dbReference type="Pfam" id="PF08529">
    <property type="entry name" value="NusA_N"/>
    <property type="match status" value="1"/>
</dbReference>
<keyword evidence="4 7" id="KW-0694">RNA-binding</keyword>
<dbReference type="PANTHER" id="PTHR22648:SF0">
    <property type="entry name" value="TRANSCRIPTION TERMINATION_ANTITERMINATION PROTEIN NUSA"/>
    <property type="match status" value="1"/>
</dbReference>
<dbReference type="SUPFAM" id="SSF50249">
    <property type="entry name" value="Nucleic acid-binding proteins"/>
    <property type="match status" value="1"/>
</dbReference>
<dbReference type="InterPro" id="IPR036555">
    <property type="entry name" value="NusA_N_sf"/>
</dbReference>
<organism evidence="9 10">
    <name type="scientific">Corynebacterium atypicum</name>
    <dbReference type="NCBI Taxonomy" id="191610"/>
    <lineage>
        <taxon>Bacteria</taxon>
        <taxon>Bacillati</taxon>
        <taxon>Actinomycetota</taxon>
        <taxon>Actinomycetes</taxon>
        <taxon>Mycobacteriales</taxon>
        <taxon>Corynebacteriaceae</taxon>
        <taxon>Corynebacterium</taxon>
    </lineage>
</organism>